<evidence type="ECO:0000313" key="6">
    <source>
        <dbReference type="EMBL" id="KYZ76717.1"/>
    </source>
</evidence>
<dbReference type="EMBL" id="LSGP01000017">
    <property type="protein sequence ID" value="KYZ76717.1"/>
    <property type="molecule type" value="Genomic_DNA"/>
</dbReference>
<dbReference type="RefSeq" id="WP_066242661.1">
    <property type="nucleotide sequence ID" value="NZ_LSGP01000017.1"/>
</dbReference>
<dbReference type="SUPFAM" id="SSF63965">
    <property type="entry name" value="Precorrin-8X methylmutase CbiC/CobH"/>
    <property type="match status" value="1"/>
</dbReference>
<comment type="caution">
    <text evidence="6">The sequence shown here is derived from an EMBL/GenBank/DDBJ whole genome shotgun (WGS) entry which is preliminary data.</text>
</comment>
<keyword evidence="4 6" id="KW-0413">Isomerase</keyword>
<comment type="similarity">
    <text evidence="2">Belongs to the CobH/CbiC family.</text>
</comment>
<accession>A0A154BS47</accession>
<keyword evidence="7" id="KW-1185">Reference proteome</keyword>
<protein>
    <submittedName>
        <fullName evidence="6">Precorrin isomerase</fullName>
    </submittedName>
</protein>
<evidence type="ECO:0000256" key="3">
    <source>
        <dbReference type="ARBA" id="ARBA00022573"/>
    </source>
</evidence>
<sequence length="213" mass="22681">MSFITQPMAIEKRSMEIIAPYLENLDISPEAVKVFSRIIHAAGDPAYSEVIDIHPEAIRAGCQALYSGCHIYTDVEMVRTGINRRRLAEFGGEVHCLIADAEVAAVAKREGITRSMAAMRAFGDRLDGAVVAIGNAPTALFEVLELIQHSGIRPALIVGVPVGFVGAAESKALLAETSPVPYITVKGTKGGSPIAAATVNALLYMQDQGRYDG</sequence>
<proteinExistence type="inferred from homology"/>
<gene>
    <name evidence="6" type="ORF">AXX12_09905</name>
</gene>
<dbReference type="PANTHER" id="PTHR43588">
    <property type="entry name" value="COBALT-PRECORRIN-8 METHYLMUTASE"/>
    <property type="match status" value="1"/>
</dbReference>
<dbReference type="InterPro" id="IPR036588">
    <property type="entry name" value="CobH/CbiC_sf"/>
</dbReference>
<dbReference type="Pfam" id="PF02570">
    <property type="entry name" value="CbiC"/>
    <property type="match status" value="1"/>
</dbReference>
<evidence type="ECO:0000259" key="5">
    <source>
        <dbReference type="Pfam" id="PF02570"/>
    </source>
</evidence>
<dbReference type="STRING" id="1794912.AXX12_09905"/>
<feature type="domain" description="Cobalamin biosynthesis precorrin-8X methylmutase CobH/CbiC" evidence="5">
    <location>
        <begin position="10"/>
        <end position="205"/>
    </location>
</feature>
<evidence type="ECO:0000313" key="7">
    <source>
        <dbReference type="Proteomes" id="UP000076268"/>
    </source>
</evidence>
<evidence type="ECO:0000256" key="1">
    <source>
        <dbReference type="ARBA" id="ARBA00004953"/>
    </source>
</evidence>
<dbReference type="UniPathway" id="UPA00148"/>
<name>A0A154BS47_ANASB</name>
<organism evidence="6 7">
    <name type="scientific">Anaerosporomusa subterranea</name>
    <dbReference type="NCBI Taxonomy" id="1794912"/>
    <lineage>
        <taxon>Bacteria</taxon>
        <taxon>Bacillati</taxon>
        <taxon>Bacillota</taxon>
        <taxon>Negativicutes</taxon>
        <taxon>Acetonemataceae</taxon>
        <taxon>Anaerosporomusa</taxon>
    </lineage>
</organism>
<dbReference type="GO" id="GO:0016993">
    <property type="term" value="F:precorrin-8X methylmutase activity"/>
    <property type="evidence" value="ECO:0007669"/>
    <property type="project" value="InterPro"/>
</dbReference>
<dbReference type="GO" id="GO:0009236">
    <property type="term" value="P:cobalamin biosynthetic process"/>
    <property type="evidence" value="ECO:0007669"/>
    <property type="project" value="UniProtKB-UniPathway"/>
</dbReference>
<dbReference type="AlphaFoldDB" id="A0A154BS47"/>
<comment type="pathway">
    <text evidence="1">Cofactor biosynthesis; adenosylcobalamin biosynthesis.</text>
</comment>
<dbReference type="InterPro" id="IPR003722">
    <property type="entry name" value="Cbl_synth_CobH/CbiC"/>
</dbReference>
<evidence type="ECO:0000256" key="4">
    <source>
        <dbReference type="ARBA" id="ARBA00023235"/>
    </source>
</evidence>
<dbReference type="OrthoDB" id="9780708at2"/>
<dbReference type="PANTHER" id="PTHR43588:SF1">
    <property type="entry name" value="COBALT-PRECORRIN-8 METHYLMUTASE"/>
    <property type="match status" value="1"/>
</dbReference>
<keyword evidence="3" id="KW-0169">Cobalamin biosynthesis</keyword>
<dbReference type="Gene3D" id="3.40.50.10230">
    <property type="entry name" value="Cobalamin biosynthesis CobH/CbiC, precorrin-8X methylmutase"/>
    <property type="match status" value="1"/>
</dbReference>
<evidence type="ECO:0000256" key="2">
    <source>
        <dbReference type="ARBA" id="ARBA00009774"/>
    </source>
</evidence>
<dbReference type="Proteomes" id="UP000076268">
    <property type="component" value="Unassembled WGS sequence"/>
</dbReference>
<reference evidence="6 7" key="1">
    <citation type="submission" date="2016-02" db="EMBL/GenBank/DDBJ databases">
        <title>Anaerosporomusa subterraneum gen. nov., sp. nov., a spore-forming obligate anaerobe isolated from saprolite.</title>
        <authorList>
            <person name="Choi J.K."/>
            <person name="Shah M."/>
            <person name="Yee N."/>
        </authorList>
    </citation>
    <scope>NUCLEOTIDE SEQUENCE [LARGE SCALE GENOMIC DNA]</scope>
    <source>
        <strain evidence="6 7">RU4</strain>
    </source>
</reference>